<dbReference type="NCBIfam" id="NF001080">
    <property type="entry name" value="PRK00121.2-2"/>
    <property type="match status" value="1"/>
</dbReference>
<evidence type="ECO:0000256" key="5">
    <source>
        <dbReference type="ARBA" id="ARBA00022691"/>
    </source>
</evidence>
<comment type="pathway">
    <text evidence="7 9">tRNA modification; N(7)-methylguanine-tRNA biosynthesis.</text>
</comment>
<dbReference type="EC" id="2.1.1.33" evidence="9"/>
<organism evidence="10 11">
    <name type="scientific">Eubacterium oxidoreducens</name>
    <dbReference type="NCBI Taxonomy" id="1732"/>
    <lineage>
        <taxon>Bacteria</taxon>
        <taxon>Bacillati</taxon>
        <taxon>Bacillota</taxon>
        <taxon>Clostridia</taxon>
        <taxon>Eubacteriales</taxon>
        <taxon>Eubacteriaceae</taxon>
        <taxon>Eubacterium</taxon>
    </lineage>
</organism>
<feature type="binding site" evidence="9">
    <location>
        <position position="153"/>
    </location>
    <ligand>
        <name>substrate</name>
    </ligand>
</feature>
<dbReference type="Proteomes" id="UP000199228">
    <property type="component" value="Unassembled WGS sequence"/>
</dbReference>
<evidence type="ECO:0000256" key="1">
    <source>
        <dbReference type="ARBA" id="ARBA00000142"/>
    </source>
</evidence>
<evidence type="ECO:0000313" key="10">
    <source>
        <dbReference type="EMBL" id="SDB01629.1"/>
    </source>
</evidence>
<comment type="similarity">
    <text evidence="8 9">Belongs to the class I-like SAM-binding methyltransferase superfamily. TrmB family.</text>
</comment>
<dbReference type="PANTHER" id="PTHR23417:SF14">
    <property type="entry name" value="PENTACOTRIPEPTIDE-REPEAT REGION OF PRORP DOMAIN-CONTAINING PROTEIN"/>
    <property type="match status" value="1"/>
</dbReference>
<dbReference type="GO" id="GO:0043527">
    <property type="term" value="C:tRNA methyltransferase complex"/>
    <property type="evidence" value="ECO:0007669"/>
    <property type="project" value="TreeGrafter"/>
</dbReference>
<evidence type="ECO:0000256" key="2">
    <source>
        <dbReference type="ARBA" id="ARBA00003015"/>
    </source>
</evidence>
<dbReference type="AlphaFoldDB" id="A0A1G5ZZI8"/>
<feature type="binding site" evidence="9">
    <location>
        <begin position="193"/>
        <end position="196"/>
    </location>
    <ligand>
        <name>substrate</name>
    </ligand>
</feature>
<feature type="binding site" evidence="9">
    <location>
        <position position="68"/>
    </location>
    <ligand>
        <name>S-adenosyl-L-methionine</name>
        <dbReference type="ChEBI" id="CHEBI:59789"/>
    </ligand>
</feature>
<comment type="caution">
    <text evidence="9">Lacks conserved residue(s) required for the propagation of feature annotation.</text>
</comment>
<dbReference type="EMBL" id="FMXR01000004">
    <property type="protein sequence ID" value="SDB01629.1"/>
    <property type="molecule type" value="Genomic_DNA"/>
</dbReference>
<dbReference type="PANTHER" id="PTHR23417">
    <property type="entry name" value="3-DEOXY-D-MANNO-OCTULOSONIC-ACID TRANSFERASE/TRNA GUANINE-N 7 - -METHYLTRANSFERASE"/>
    <property type="match status" value="1"/>
</dbReference>
<protein>
    <recommendedName>
        <fullName evidence="9">tRNA (guanine-N(7)-)-methyltransferase</fullName>
        <ecNumber evidence="9">2.1.1.33</ecNumber>
    </recommendedName>
    <alternativeName>
        <fullName evidence="9">tRNA (guanine(46)-N(7))-methyltransferase</fullName>
    </alternativeName>
    <alternativeName>
        <fullName evidence="9">tRNA(m7G46)-methyltransferase</fullName>
    </alternativeName>
</protein>
<keyword evidence="5 9" id="KW-0949">S-adenosyl-L-methionine</keyword>
<dbReference type="InterPro" id="IPR003358">
    <property type="entry name" value="tRNA_(Gua-N-7)_MeTrfase_Trmb"/>
</dbReference>
<gene>
    <name evidence="9" type="primary">trmB</name>
    <name evidence="10" type="ORF">SAMN02910417_00011</name>
</gene>
<keyword evidence="4 9" id="KW-0808">Transferase</keyword>
<dbReference type="NCBIfam" id="TIGR00091">
    <property type="entry name" value="tRNA (guanosine(46)-N7)-methyltransferase TrmB"/>
    <property type="match status" value="1"/>
</dbReference>
<evidence type="ECO:0000256" key="6">
    <source>
        <dbReference type="ARBA" id="ARBA00022694"/>
    </source>
</evidence>
<comment type="catalytic activity">
    <reaction evidence="1 9">
        <text>guanosine(46) in tRNA + S-adenosyl-L-methionine = N(7)-methylguanosine(46) in tRNA + S-adenosyl-L-homocysteine</text>
        <dbReference type="Rhea" id="RHEA:42708"/>
        <dbReference type="Rhea" id="RHEA-COMP:10188"/>
        <dbReference type="Rhea" id="RHEA-COMP:10189"/>
        <dbReference type="ChEBI" id="CHEBI:57856"/>
        <dbReference type="ChEBI" id="CHEBI:59789"/>
        <dbReference type="ChEBI" id="CHEBI:74269"/>
        <dbReference type="ChEBI" id="CHEBI:74480"/>
        <dbReference type="EC" id="2.1.1.33"/>
    </reaction>
</comment>
<dbReference type="PROSITE" id="PS51625">
    <property type="entry name" value="SAM_MT_TRMB"/>
    <property type="match status" value="1"/>
</dbReference>
<dbReference type="InterPro" id="IPR029063">
    <property type="entry name" value="SAM-dependent_MTases_sf"/>
</dbReference>
<dbReference type="InterPro" id="IPR055361">
    <property type="entry name" value="tRNA_methyltr_TrmB_bact"/>
</dbReference>
<dbReference type="Pfam" id="PF02390">
    <property type="entry name" value="Methyltransf_4"/>
    <property type="match status" value="1"/>
</dbReference>
<keyword evidence="11" id="KW-1185">Reference proteome</keyword>
<dbReference type="HAMAP" id="MF_01057">
    <property type="entry name" value="tRNA_methyltr_TrmB"/>
    <property type="match status" value="1"/>
</dbReference>
<dbReference type="RefSeq" id="WP_090170629.1">
    <property type="nucleotide sequence ID" value="NZ_FMXR01000004.1"/>
</dbReference>
<dbReference type="FunFam" id="3.40.50.150:FF:000035">
    <property type="entry name" value="tRNA (guanine-N(7)-)-methyltransferase"/>
    <property type="match status" value="1"/>
</dbReference>
<keyword evidence="3 9" id="KW-0489">Methyltransferase</keyword>
<reference evidence="10 11" key="1">
    <citation type="submission" date="2016-10" db="EMBL/GenBank/DDBJ databases">
        <authorList>
            <person name="de Groot N.N."/>
        </authorList>
    </citation>
    <scope>NUCLEOTIDE SEQUENCE [LARGE SCALE GENOMIC DNA]</scope>
    <source>
        <strain evidence="10 11">DSM 3217</strain>
    </source>
</reference>
<evidence type="ECO:0000256" key="9">
    <source>
        <dbReference type="HAMAP-Rule" id="MF_01057"/>
    </source>
</evidence>
<evidence type="ECO:0000313" key="11">
    <source>
        <dbReference type="Proteomes" id="UP000199228"/>
    </source>
</evidence>
<comment type="function">
    <text evidence="2 9">Catalyzes the formation of N(7)-methylguanine at position 46 (m7G46) in tRNA.</text>
</comment>
<evidence type="ECO:0000256" key="8">
    <source>
        <dbReference type="ARBA" id="ARBA00060767"/>
    </source>
</evidence>
<dbReference type="STRING" id="1732.SAMN02910417_00011"/>
<evidence type="ECO:0000256" key="7">
    <source>
        <dbReference type="ARBA" id="ARBA00060552"/>
    </source>
</evidence>
<feature type="binding site" evidence="9">
    <location>
        <position position="43"/>
    </location>
    <ligand>
        <name>S-adenosyl-L-methionine</name>
        <dbReference type="ChEBI" id="CHEBI:59789"/>
    </ligand>
</feature>
<evidence type="ECO:0000256" key="3">
    <source>
        <dbReference type="ARBA" id="ARBA00022603"/>
    </source>
</evidence>
<sequence>MRLRNIPGAQEEIAQNKFCIHDAQQYKNNWNQFWGNSNPLHIEVGMGKGRFLMDLARLHPDINYIGIEKYSSVLLRGLQKMEIDPLDNVRFIRMDAEYICDYFGENDVDRIYLNFSDPWPKDRHARRRLTSHQFLERYDTFLAKNGRIEFKTDNDDLFQFSLDEANESKIWHIDAFTWDLHHDLVLSKDNVMTEYEKKFSDLGNSIHKMIISR</sequence>
<dbReference type="CDD" id="cd02440">
    <property type="entry name" value="AdoMet_MTases"/>
    <property type="match status" value="1"/>
</dbReference>
<evidence type="ECO:0000256" key="4">
    <source>
        <dbReference type="ARBA" id="ARBA00022679"/>
    </source>
</evidence>
<dbReference type="GO" id="GO:0008176">
    <property type="term" value="F:tRNA (guanine(46)-N7)-methyltransferase activity"/>
    <property type="evidence" value="ECO:0007669"/>
    <property type="project" value="UniProtKB-UniRule"/>
</dbReference>
<feature type="binding site" evidence="9">
    <location>
        <position position="121"/>
    </location>
    <ligand>
        <name>substrate</name>
    </ligand>
</feature>
<dbReference type="Gene3D" id="3.40.50.150">
    <property type="entry name" value="Vaccinia Virus protein VP39"/>
    <property type="match status" value="1"/>
</dbReference>
<name>A0A1G5ZZI8_EUBOX</name>
<dbReference type="SUPFAM" id="SSF53335">
    <property type="entry name" value="S-adenosyl-L-methionine-dependent methyltransferases"/>
    <property type="match status" value="1"/>
</dbReference>
<accession>A0A1G5ZZI8</accession>
<feature type="binding site" evidence="9">
    <location>
        <position position="117"/>
    </location>
    <ligand>
        <name>S-adenosyl-L-methionine</name>
        <dbReference type="ChEBI" id="CHEBI:59789"/>
    </ligand>
</feature>
<feature type="binding site" evidence="9">
    <location>
        <position position="95"/>
    </location>
    <ligand>
        <name>S-adenosyl-L-methionine</name>
        <dbReference type="ChEBI" id="CHEBI:59789"/>
    </ligand>
</feature>
<proteinExistence type="inferred from homology"/>
<keyword evidence="6 9" id="KW-0819">tRNA processing</keyword>
<dbReference type="UniPathway" id="UPA00989"/>
<dbReference type="OrthoDB" id="9802090at2"/>